<feature type="compositionally biased region" description="Basic and acidic residues" evidence="2">
    <location>
        <begin position="15"/>
        <end position="28"/>
    </location>
</feature>
<feature type="region of interest" description="Disordered" evidence="2">
    <location>
        <begin position="1"/>
        <end position="68"/>
    </location>
</feature>
<proteinExistence type="predicted"/>
<evidence type="ECO:0000256" key="1">
    <source>
        <dbReference type="SAM" id="Coils"/>
    </source>
</evidence>
<feature type="coiled-coil region" evidence="1">
    <location>
        <begin position="117"/>
        <end position="169"/>
    </location>
</feature>
<keyword evidence="1" id="KW-0175">Coiled coil</keyword>
<evidence type="ECO:0000256" key="2">
    <source>
        <dbReference type="SAM" id="MobiDB-lite"/>
    </source>
</evidence>
<sequence length="278" mass="32917">MEVDETKDDGQDGDVDGKGIRKETDKPKWGGGSTIYSSDPKIQRSMEEQVAKQNHRKKRRRIAEESFEAQEGYKARLKGILVSMTDYISKEESKVSKTAAAHLRKGRGKGGRLKWWTEELEKRKKEVRKRRREWQREKRRGGENEDDLRRRYMQEMREYRNRMSERKKEEWCEYVREEGNKNPWGGVDKIVRGKRRRQGVASIRMEGGFTRTWRESAQCLLDKFFPRDGNGDDWRMELSDMGGVNELVEQFEEEEIEDAIRKMKRNKAPGWMDLGMNG</sequence>
<feature type="compositionally biased region" description="Acidic residues" evidence="2">
    <location>
        <begin position="1"/>
        <end position="14"/>
    </location>
</feature>
<dbReference type="AlphaFoldDB" id="A0A6H5J278"/>
<dbReference type="EMBL" id="CADCXV010001171">
    <property type="protein sequence ID" value="CAB0042225.1"/>
    <property type="molecule type" value="Genomic_DNA"/>
</dbReference>
<accession>A0A6H5J278</accession>
<name>A0A6H5J278_9HYME</name>
<gene>
    <name evidence="3" type="ORF">TBRA_LOCUS13857</name>
</gene>
<dbReference type="Proteomes" id="UP000479190">
    <property type="component" value="Unassembled WGS sequence"/>
</dbReference>
<reference evidence="3 4" key="1">
    <citation type="submission" date="2020-02" db="EMBL/GenBank/DDBJ databases">
        <authorList>
            <person name="Ferguson B K."/>
        </authorList>
    </citation>
    <scope>NUCLEOTIDE SEQUENCE [LARGE SCALE GENOMIC DNA]</scope>
</reference>
<keyword evidence="4" id="KW-1185">Reference proteome</keyword>
<evidence type="ECO:0000313" key="4">
    <source>
        <dbReference type="Proteomes" id="UP000479190"/>
    </source>
</evidence>
<organism evidence="3 4">
    <name type="scientific">Trichogramma brassicae</name>
    <dbReference type="NCBI Taxonomy" id="86971"/>
    <lineage>
        <taxon>Eukaryota</taxon>
        <taxon>Metazoa</taxon>
        <taxon>Ecdysozoa</taxon>
        <taxon>Arthropoda</taxon>
        <taxon>Hexapoda</taxon>
        <taxon>Insecta</taxon>
        <taxon>Pterygota</taxon>
        <taxon>Neoptera</taxon>
        <taxon>Endopterygota</taxon>
        <taxon>Hymenoptera</taxon>
        <taxon>Apocrita</taxon>
        <taxon>Proctotrupomorpha</taxon>
        <taxon>Chalcidoidea</taxon>
        <taxon>Trichogrammatidae</taxon>
        <taxon>Trichogramma</taxon>
    </lineage>
</organism>
<evidence type="ECO:0000313" key="3">
    <source>
        <dbReference type="EMBL" id="CAB0042225.1"/>
    </source>
</evidence>
<protein>
    <submittedName>
        <fullName evidence="3">Uncharacterized protein</fullName>
    </submittedName>
</protein>
<feature type="compositionally biased region" description="Basic and acidic residues" evidence="2">
    <location>
        <begin position="41"/>
        <end position="50"/>
    </location>
</feature>